<feature type="transmembrane region" description="Helical" evidence="5">
    <location>
        <begin position="356"/>
        <end position="375"/>
    </location>
</feature>
<dbReference type="InterPro" id="IPR051533">
    <property type="entry name" value="WaaL-like"/>
</dbReference>
<keyword evidence="4 5" id="KW-0472">Membrane</keyword>
<dbReference type="EMBL" id="JZEX01000124">
    <property type="protein sequence ID" value="KKB11060.1"/>
    <property type="molecule type" value="Genomic_DNA"/>
</dbReference>
<dbReference type="RefSeq" id="WP_046109419.1">
    <property type="nucleotide sequence ID" value="NZ_JZEX01000124.1"/>
</dbReference>
<keyword evidence="3 5" id="KW-1133">Transmembrane helix</keyword>
<dbReference type="InterPro" id="IPR007016">
    <property type="entry name" value="O-antigen_ligase-rel_domated"/>
</dbReference>
<dbReference type="GO" id="GO:0016020">
    <property type="term" value="C:membrane"/>
    <property type="evidence" value="ECO:0007669"/>
    <property type="project" value="UniProtKB-SubCell"/>
</dbReference>
<evidence type="ECO:0000256" key="2">
    <source>
        <dbReference type="ARBA" id="ARBA00022692"/>
    </source>
</evidence>
<feature type="transmembrane region" description="Helical" evidence="5">
    <location>
        <begin position="24"/>
        <end position="43"/>
    </location>
</feature>
<accession>A0A0F5FR80</accession>
<comment type="subcellular location">
    <subcellularLocation>
        <location evidence="1">Membrane</location>
        <topology evidence="1">Multi-pass membrane protein</topology>
    </subcellularLocation>
</comment>
<protein>
    <recommendedName>
        <fullName evidence="6">O-antigen ligase-related domain-containing protein</fullName>
    </recommendedName>
</protein>
<feature type="domain" description="O-antigen ligase-related" evidence="6">
    <location>
        <begin position="221"/>
        <end position="367"/>
    </location>
</feature>
<evidence type="ECO:0000313" key="8">
    <source>
        <dbReference type="Proteomes" id="UP000033632"/>
    </source>
</evidence>
<evidence type="ECO:0000256" key="1">
    <source>
        <dbReference type="ARBA" id="ARBA00004141"/>
    </source>
</evidence>
<dbReference type="PANTHER" id="PTHR37422:SF13">
    <property type="entry name" value="LIPOPOLYSACCHARIDE BIOSYNTHESIS PROTEIN PA4999-RELATED"/>
    <property type="match status" value="1"/>
</dbReference>
<dbReference type="PANTHER" id="PTHR37422">
    <property type="entry name" value="TEICHURONIC ACID BIOSYNTHESIS PROTEIN TUAE"/>
    <property type="match status" value="1"/>
</dbReference>
<gene>
    <name evidence="7" type="ORF">VE25_14865</name>
</gene>
<feature type="transmembrane region" description="Helical" evidence="5">
    <location>
        <begin position="236"/>
        <end position="254"/>
    </location>
</feature>
<feature type="transmembrane region" description="Helical" evidence="5">
    <location>
        <begin position="113"/>
        <end position="132"/>
    </location>
</feature>
<dbReference type="AlphaFoldDB" id="A0A0F5FR80"/>
<reference evidence="7 8" key="1">
    <citation type="submission" date="2015-03" db="EMBL/GenBank/DDBJ databases">
        <authorList>
            <person name="Hassan Y.I."/>
            <person name="Lepp D."/>
            <person name="Li X.-Z."/>
            <person name="Zhou T."/>
        </authorList>
    </citation>
    <scope>NUCLEOTIDE SEQUENCE [LARGE SCALE GENOMIC DNA]</scope>
    <source>
        <strain evidence="7 8">BD-c194</strain>
    </source>
</reference>
<sequence length="442" mass="46785">MTVAIATAERRTDVSPRRTGLRDVAVFACLFAVLSIELLFFYSPRVSVAGVQVRYLLTAALLALALAGIVHAALRRGSLTVNRFHLQLLALVGLIVFNALAVAVLAGNFSTRTAVILFVQPTVLLVALIALCGNRPLRLIAVVLAAASMSSVLAVLQALDLAVAWQVQGFFAEAIPTGYRLDGRVAGLTADPVRLSYISLLGAAISLGLLAGGARRLLLLLFLVNGAATILSGTRSAVVALVVLLALAAFLRVRKADRPAALALIGIGLLIAYSAVLVVAEFGEGRFLSTDDFSSASRGVLLEAALHQIAAMPFGIGFASFAEAALGLDIYWNEHAVVARFAIGTFEPHNYFINFAIYYGVQGVVLIGVFYWLMLRAAQRARVSDSATVAATGRVALYALFSFIVHVLVHNSGPFNGDTSLITVLAPLVAVCGWRTTRSRLA</sequence>
<evidence type="ECO:0000259" key="6">
    <source>
        <dbReference type="Pfam" id="PF04932"/>
    </source>
</evidence>
<organism evidence="7 8">
    <name type="scientific">Devosia geojensis</name>
    <dbReference type="NCBI Taxonomy" id="443610"/>
    <lineage>
        <taxon>Bacteria</taxon>
        <taxon>Pseudomonadati</taxon>
        <taxon>Pseudomonadota</taxon>
        <taxon>Alphaproteobacteria</taxon>
        <taxon>Hyphomicrobiales</taxon>
        <taxon>Devosiaceae</taxon>
        <taxon>Devosia</taxon>
    </lineage>
</organism>
<dbReference type="STRING" id="443610.VE25_14865"/>
<evidence type="ECO:0000313" key="7">
    <source>
        <dbReference type="EMBL" id="KKB11060.1"/>
    </source>
</evidence>
<keyword evidence="2 5" id="KW-0812">Transmembrane</keyword>
<keyword evidence="8" id="KW-1185">Reference proteome</keyword>
<evidence type="ECO:0000256" key="3">
    <source>
        <dbReference type="ARBA" id="ARBA00022989"/>
    </source>
</evidence>
<feature type="transmembrane region" description="Helical" evidence="5">
    <location>
        <begin position="55"/>
        <end position="74"/>
    </location>
</feature>
<dbReference type="Proteomes" id="UP000033632">
    <property type="component" value="Unassembled WGS sequence"/>
</dbReference>
<feature type="transmembrane region" description="Helical" evidence="5">
    <location>
        <begin position="300"/>
        <end position="322"/>
    </location>
</feature>
<feature type="transmembrane region" description="Helical" evidence="5">
    <location>
        <begin position="197"/>
        <end position="224"/>
    </location>
</feature>
<evidence type="ECO:0000256" key="5">
    <source>
        <dbReference type="SAM" id="Phobius"/>
    </source>
</evidence>
<feature type="transmembrane region" description="Helical" evidence="5">
    <location>
        <begin position="415"/>
        <end position="434"/>
    </location>
</feature>
<feature type="transmembrane region" description="Helical" evidence="5">
    <location>
        <begin position="139"/>
        <end position="159"/>
    </location>
</feature>
<feature type="transmembrane region" description="Helical" evidence="5">
    <location>
        <begin position="387"/>
        <end position="409"/>
    </location>
</feature>
<dbReference type="OrthoDB" id="7596558at2"/>
<comment type="caution">
    <text evidence="7">The sequence shown here is derived from an EMBL/GenBank/DDBJ whole genome shotgun (WGS) entry which is preliminary data.</text>
</comment>
<name>A0A0F5FR80_9HYPH</name>
<dbReference type="PATRIC" id="fig|443610.3.peg.1243"/>
<feature type="transmembrane region" description="Helical" evidence="5">
    <location>
        <begin position="86"/>
        <end position="107"/>
    </location>
</feature>
<evidence type="ECO:0000256" key="4">
    <source>
        <dbReference type="ARBA" id="ARBA00023136"/>
    </source>
</evidence>
<feature type="transmembrane region" description="Helical" evidence="5">
    <location>
        <begin position="260"/>
        <end position="280"/>
    </location>
</feature>
<dbReference type="Pfam" id="PF04932">
    <property type="entry name" value="Wzy_C"/>
    <property type="match status" value="1"/>
</dbReference>
<proteinExistence type="predicted"/>